<dbReference type="AlphaFoldDB" id="A0A086N8H5"/>
<organism evidence="2 3">
    <name type="scientific">Streptomyces mutabilis</name>
    <dbReference type="NCBI Taxonomy" id="67332"/>
    <lineage>
        <taxon>Bacteria</taxon>
        <taxon>Bacillati</taxon>
        <taxon>Actinomycetota</taxon>
        <taxon>Actinomycetes</taxon>
        <taxon>Kitasatosporales</taxon>
        <taxon>Streptomycetaceae</taxon>
        <taxon>Streptomyces</taxon>
    </lineage>
</organism>
<evidence type="ECO:0000313" key="2">
    <source>
        <dbReference type="EMBL" id="KFG77443.1"/>
    </source>
</evidence>
<dbReference type="HOGENOM" id="CLU_2541175_0_0_11"/>
<sequence>MRRSAPARHGRRRGRRHAPARGTSTRTHALSRFLVAELLRPHYFDLTAARRALGFAPPIGFDAGIAELTRSRSARDDSGETPF</sequence>
<accession>A0A086N8H5</accession>
<evidence type="ECO:0000256" key="1">
    <source>
        <dbReference type="SAM" id="MobiDB-lite"/>
    </source>
</evidence>
<evidence type="ECO:0000313" key="3">
    <source>
        <dbReference type="Proteomes" id="UP000029095"/>
    </source>
</evidence>
<proteinExistence type="predicted"/>
<comment type="caution">
    <text evidence="2">The sequence shown here is derived from an EMBL/GenBank/DDBJ whole genome shotgun (WGS) entry which is preliminary data.</text>
</comment>
<gene>
    <name evidence="2" type="ORF">FM21_15895</name>
</gene>
<dbReference type="Proteomes" id="UP000029095">
    <property type="component" value="Unassembled WGS sequence"/>
</dbReference>
<dbReference type="EMBL" id="JNFQ01000001">
    <property type="protein sequence ID" value="KFG77443.1"/>
    <property type="molecule type" value="Genomic_DNA"/>
</dbReference>
<feature type="compositionally biased region" description="Basic residues" evidence="1">
    <location>
        <begin position="1"/>
        <end position="19"/>
    </location>
</feature>
<name>A0A086N8H5_9ACTN</name>
<protein>
    <submittedName>
        <fullName evidence="2">Uncharacterized protein</fullName>
    </submittedName>
</protein>
<reference evidence="2 3" key="1">
    <citation type="submission" date="2014-05" db="EMBL/GenBank/DDBJ databases">
        <title>Complete genome sequence of the Streptomyces mutabilis TRM45540.</title>
        <authorList>
            <person name="Luo X."/>
            <person name="Zhang L."/>
        </authorList>
    </citation>
    <scope>NUCLEOTIDE SEQUENCE [LARGE SCALE GENOMIC DNA]</scope>
    <source>
        <strain evidence="2 3">TRM45540</strain>
    </source>
</reference>
<keyword evidence="3" id="KW-1185">Reference proteome</keyword>
<feature type="region of interest" description="Disordered" evidence="1">
    <location>
        <begin position="1"/>
        <end position="26"/>
    </location>
</feature>
<dbReference type="STRING" id="1915400.FM21_15895"/>